<feature type="compositionally biased region" description="Polar residues" evidence="1">
    <location>
        <begin position="57"/>
        <end position="66"/>
    </location>
</feature>
<reference evidence="2" key="1">
    <citation type="submission" date="2023-10" db="EMBL/GenBank/DDBJ databases">
        <authorList>
            <person name="Domelevo Entfellner J.-B."/>
        </authorList>
    </citation>
    <scope>NUCLEOTIDE SEQUENCE</scope>
</reference>
<name>A0AA86V404_9FABA</name>
<feature type="region of interest" description="Disordered" evidence="1">
    <location>
        <begin position="41"/>
        <end position="71"/>
    </location>
</feature>
<sequence length="156" mass="17393">MSSSKSSTVKGRDAAFVGLKENQFAILDDDKTGLAVYTLPGEASQETKENDKHFEENQPTETNNCSIRGPTPFMFETEVDRIYSTPLDSTLMFASHGNQIGLVKLTQGYRLSTSSSNGHYISTKGEGKKLIKLKGNEIVLQETEERYHNRTELEPN</sequence>
<accession>A0AA86V404</accession>
<dbReference type="Proteomes" id="UP001189624">
    <property type="component" value="Chromosome 2"/>
</dbReference>
<organism evidence="2 3">
    <name type="scientific">Sphenostylis stenocarpa</name>
    <dbReference type="NCBI Taxonomy" id="92480"/>
    <lineage>
        <taxon>Eukaryota</taxon>
        <taxon>Viridiplantae</taxon>
        <taxon>Streptophyta</taxon>
        <taxon>Embryophyta</taxon>
        <taxon>Tracheophyta</taxon>
        <taxon>Spermatophyta</taxon>
        <taxon>Magnoliopsida</taxon>
        <taxon>eudicotyledons</taxon>
        <taxon>Gunneridae</taxon>
        <taxon>Pentapetalae</taxon>
        <taxon>rosids</taxon>
        <taxon>fabids</taxon>
        <taxon>Fabales</taxon>
        <taxon>Fabaceae</taxon>
        <taxon>Papilionoideae</taxon>
        <taxon>50 kb inversion clade</taxon>
        <taxon>NPAAA clade</taxon>
        <taxon>indigoferoid/millettioid clade</taxon>
        <taxon>Phaseoleae</taxon>
        <taxon>Sphenostylis</taxon>
    </lineage>
</organism>
<proteinExistence type="predicted"/>
<feature type="compositionally biased region" description="Basic and acidic residues" evidence="1">
    <location>
        <begin position="45"/>
        <end position="56"/>
    </location>
</feature>
<dbReference type="AlphaFoldDB" id="A0AA86V404"/>
<dbReference type="EMBL" id="OY731399">
    <property type="protein sequence ID" value="CAJ1929727.1"/>
    <property type="molecule type" value="Genomic_DNA"/>
</dbReference>
<gene>
    <name evidence="2" type="ORF">AYBTSS11_LOCUS4537</name>
</gene>
<evidence type="ECO:0000256" key="1">
    <source>
        <dbReference type="SAM" id="MobiDB-lite"/>
    </source>
</evidence>
<protein>
    <submittedName>
        <fullName evidence="2">Uncharacterized protein</fullName>
    </submittedName>
</protein>
<keyword evidence="3" id="KW-1185">Reference proteome</keyword>
<evidence type="ECO:0000313" key="3">
    <source>
        <dbReference type="Proteomes" id="UP001189624"/>
    </source>
</evidence>
<evidence type="ECO:0000313" key="2">
    <source>
        <dbReference type="EMBL" id="CAJ1929727.1"/>
    </source>
</evidence>
<dbReference type="Gramene" id="rna-AYBTSS11_LOCUS4537">
    <property type="protein sequence ID" value="CAJ1929727.1"/>
    <property type="gene ID" value="gene-AYBTSS11_LOCUS4537"/>
</dbReference>